<evidence type="ECO:0000313" key="10">
    <source>
        <dbReference type="Proteomes" id="UP000585507"/>
    </source>
</evidence>
<dbReference type="EMBL" id="JACHBK010000008">
    <property type="protein sequence ID" value="MBB5536878.1"/>
    <property type="molecule type" value="Genomic_DNA"/>
</dbReference>
<dbReference type="AlphaFoldDB" id="A0A7W8UCN2"/>
<dbReference type="Gene3D" id="3.40.980.20">
    <property type="entry name" value="Four-carbon acid sugar kinase, nucleotide binding domain"/>
    <property type="match status" value="1"/>
</dbReference>
<dbReference type="InterPro" id="IPR037051">
    <property type="entry name" value="4-carb_acid_sugar_kinase_N_sf"/>
</dbReference>
<keyword evidence="6" id="KW-0119">Carbohydrate metabolism</keyword>
<dbReference type="RefSeq" id="WP_018329099.1">
    <property type="nucleotide sequence ID" value="NZ_JACHBK010000008.1"/>
</dbReference>
<evidence type="ECO:0000256" key="6">
    <source>
        <dbReference type="ARBA" id="ARBA00023277"/>
    </source>
</evidence>
<gene>
    <name evidence="9" type="ORF">GGD55_003593</name>
</gene>
<dbReference type="Proteomes" id="UP000585507">
    <property type="component" value="Unassembled WGS sequence"/>
</dbReference>
<evidence type="ECO:0000256" key="4">
    <source>
        <dbReference type="ARBA" id="ARBA00022777"/>
    </source>
</evidence>
<protein>
    <submittedName>
        <fullName evidence="9">Uncharacterized protein YgbK (DUF1537 family)</fullName>
    </submittedName>
</protein>
<comment type="caution">
    <text evidence="9">The sequence shown here is derived from an EMBL/GenBank/DDBJ whole genome shotgun (WGS) entry which is preliminary data.</text>
</comment>
<keyword evidence="10" id="KW-1185">Reference proteome</keyword>
<accession>A0A7W8UCN2</accession>
<organism evidence="9 10">
    <name type="scientific">Rhizobium giardinii</name>
    <dbReference type="NCBI Taxonomy" id="56731"/>
    <lineage>
        <taxon>Bacteria</taxon>
        <taxon>Pseudomonadati</taxon>
        <taxon>Pseudomonadota</taxon>
        <taxon>Alphaproteobacteria</taxon>
        <taxon>Hyphomicrobiales</taxon>
        <taxon>Rhizobiaceae</taxon>
        <taxon>Rhizobium/Agrobacterium group</taxon>
        <taxon>Rhizobium</taxon>
    </lineage>
</organism>
<dbReference type="GO" id="GO:0005524">
    <property type="term" value="F:ATP binding"/>
    <property type="evidence" value="ECO:0007669"/>
    <property type="project" value="UniProtKB-KW"/>
</dbReference>
<dbReference type="Pfam" id="PF07005">
    <property type="entry name" value="SBD_N"/>
    <property type="match status" value="1"/>
</dbReference>
<dbReference type="Gene3D" id="3.40.50.10840">
    <property type="entry name" value="Putative sugar-binding, N-terminal domain"/>
    <property type="match status" value="1"/>
</dbReference>
<keyword evidence="5" id="KW-0067">ATP-binding</keyword>
<dbReference type="InterPro" id="IPR042213">
    <property type="entry name" value="NBD_C_sf"/>
</dbReference>
<sequence length="367" mass="38583">MTLKVAIIADDLTGALDTGTPFVAAGLKAAVAIEVGALPAALAHTPDVVVVNTASRALSADEAVERITATARTLGSAQPHILFKKIDSRLKGNVAAESVALAKVSGRDRIIVAPAIPDQQRFTINGAVTGRGVDAPLPVRPLFPEICFPIDICDAVSDAELDHLVASTDWSGAIAVGARGLGSAFARMFAKPTATPPTFSPSEKTLFAFGSRDPITTAQIENLAESCRSVSVVDAPAGDLTSRAVNRLPAVVRCSGQQTARPERVVCLFAEGVCETIVQTRPDMIMMGGGDTALAILKELGATVLMPNGEIEAGIPWFEIKDRHDRTIRCAVKSGGFGNINSLLKLVPENLLRQETSDGTRSEKQAW</sequence>
<comment type="similarity">
    <text evidence="1">Belongs to the four-carbon acid sugar kinase family.</text>
</comment>
<evidence type="ECO:0000259" key="7">
    <source>
        <dbReference type="Pfam" id="PF07005"/>
    </source>
</evidence>
<dbReference type="SMR" id="A0A7W8UCN2"/>
<evidence type="ECO:0000256" key="1">
    <source>
        <dbReference type="ARBA" id="ARBA00005715"/>
    </source>
</evidence>
<keyword evidence="4" id="KW-0418">Kinase</keyword>
<keyword evidence="2" id="KW-0808">Transferase</keyword>
<dbReference type="InterPro" id="IPR010737">
    <property type="entry name" value="4-carb_acid_sugar_kinase_N"/>
</dbReference>
<name>A0A7W8UCN2_9HYPH</name>
<evidence type="ECO:0000256" key="5">
    <source>
        <dbReference type="ARBA" id="ARBA00022840"/>
    </source>
</evidence>
<evidence type="ECO:0000256" key="3">
    <source>
        <dbReference type="ARBA" id="ARBA00022741"/>
    </source>
</evidence>
<dbReference type="Pfam" id="PF17042">
    <property type="entry name" value="NBD_C"/>
    <property type="match status" value="1"/>
</dbReference>
<reference evidence="9 10" key="1">
    <citation type="submission" date="2020-08" db="EMBL/GenBank/DDBJ databases">
        <title>Genomic Encyclopedia of Type Strains, Phase IV (KMG-V): Genome sequencing to study the core and pangenomes of soil and plant-associated prokaryotes.</title>
        <authorList>
            <person name="Whitman W."/>
        </authorList>
    </citation>
    <scope>NUCLEOTIDE SEQUENCE [LARGE SCALE GENOMIC DNA]</scope>
    <source>
        <strain evidence="9 10">SEMIA 4084</strain>
    </source>
</reference>
<dbReference type="GO" id="GO:0016301">
    <property type="term" value="F:kinase activity"/>
    <property type="evidence" value="ECO:0007669"/>
    <property type="project" value="UniProtKB-KW"/>
</dbReference>
<evidence type="ECO:0000256" key="2">
    <source>
        <dbReference type="ARBA" id="ARBA00022679"/>
    </source>
</evidence>
<evidence type="ECO:0000313" key="9">
    <source>
        <dbReference type="EMBL" id="MBB5536878.1"/>
    </source>
</evidence>
<keyword evidence="3" id="KW-0547">Nucleotide-binding</keyword>
<dbReference type="SUPFAM" id="SSF142764">
    <property type="entry name" value="YgbK-like"/>
    <property type="match status" value="1"/>
</dbReference>
<feature type="domain" description="Four-carbon acid sugar kinase nucleotide binding" evidence="8">
    <location>
        <begin position="210"/>
        <end position="342"/>
    </location>
</feature>
<feature type="domain" description="Four-carbon acid sugar kinase N-terminal" evidence="7">
    <location>
        <begin position="6"/>
        <end position="129"/>
    </location>
</feature>
<proteinExistence type="inferred from homology"/>
<evidence type="ECO:0000259" key="8">
    <source>
        <dbReference type="Pfam" id="PF17042"/>
    </source>
</evidence>
<dbReference type="InterPro" id="IPR031475">
    <property type="entry name" value="NBD_C"/>
</dbReference>